<evidence type="ECO:0000313" key="2">
    <source>
        <dbReference type="EMBL" id="TFY63956.1"/>
    </source>
</evidence>
<dbReference type="STRING" id="34475.A0A4Y9YMZ3"/>
<dbReference type="AlphaFoldDB" id="A0A4Y9YMZ3"/>
<dbReference type="Pfam" id="PF08450">
    <property type="entry name" value="SGL"/>
    <property type="match status" value="1"/>
</dbReference>
<evidence type="ECO:0000313" key="3">
    <source>
        <dbReference type="Proteomes" id="UP000298390"/>
    </source>
</evidence>
<feature type="domain" description="SMP-30/Gluconolactonase/LRE-like region" evidence="1">
    <location>
        <begin position="236"/>
        <end position="423"/>
    </location>
</feature>
<dbReference type="SUPFAM" id="SSF63829">
    <property type="entry name" value="Calcium-dependent phosphotriesterase"/>
    <property type="match status" value="1"/>
</dbReference>
<sequence length="448" mass="49756">MSYRWVPYLYAPLVQQVAKGTPLRIVQAYRVVVHEMLWQLGLTTLAAFGAWKWSSSQEQTISYAGIAIPPQAVVIDPRAYNVLGEHGSFRQNSFTEFFNPTNTSPPFFQIFHPEFLRVLGDRPTIRTIASRPGTIFAHEAPVWFPESDEVFFGSHCQGPEGWRDCRGNNFMSKISMREVKDAVRATGTNYAAPLNITVTQLETPEVRQKTWGATGPYRSSLILINSGNVDHPSSLALMNPAPPYNVTVLFDNYYGRQFNSLNDGKIHPKSHKIFVTDPTYGFLQHFREPPTLHNQVYRFDPDTGHVRVVSDELIRPNGLAFSADGNTAYVADTGAAIGFHGRNQTLPATIYEFDVNPKTQVFENKRVFAYIDAGVPDGIQLDKFGNVYSSCGDGVHVWNHDGVLIGKFFVGQVSCNIVFAGDGNLIILSGDQVFLAEVAAGGIKLAYP</sequence>
<proteinExistence type="predicted"/>
<name>A0A4Y9YMZ3_9APHY</name>
<dbReference type="InterPro" id="IPR011042">
    <property type="entry name" value="6-blade_b-propeller_TolB-like"/>
</dbReference>
<protein>
    <recommendedName>
        <fullName evidence="1">SMP-30/Gluconolactonase/LRE-like region domain-containing protein</fullName>
    </recommendedName>
</protein>
<dbReference type="EMBL" id="SEKV01000114">
    <property type="protein sequence ID" value="TFY63956.1"/>
    <property type="molecule type" value="Genomic_DNA"/>
</dbReference>
<dbReference type="InterPro" id="IPR052988">
    <property type="entry name" value="Oryzine_lactonohydrolase"/>
</dbReference>
<gene>
    <name evidence="2" type="ORF">EVJ58_g2937</name>
</gene>
<evidence type="ECO:0000259" key="1">
    <source>
        <dbReference type="Pfam" id="PF08450"/>
    </source>
</evidence>
<dbReference type="Gene3D" id="2.120.10.30">
    <property type="entry name" value="TolB, C-terminal domain"/>
    <property type="match status" value="1"/>
</dbReference>
<dbReference type="InterPro" id="IPR013658">
    <property type="entry name" value="SGL"/>
</dbReference>
<dbReference type="Proteomes" id="UP000298390">
    <property type="component" value="Unassembled WGS sequence"/>
</dbReference>
<dbReference type="PANTHER" id="PTHR47064">
    <property type="entry name" value="PUTATIVE (AFU_ORTHOLOGUE AFUA_1G08990)-RELATED"/>
    <property type="match status" value="1"/>
</dbReference>
<accession>A0A4Y9YMZ3</accession>
<dbReference type="PANTHER" id="PTHR47064:SF2">
    <property type="entry name" value="SMP-30_GLUCONOLACTONASE_LRE-LIKE REGION DOMAIN-CONTAINING PROTEIN-RELATED"/>
    <property type="match status" value="1"/>
</dbReference>
<reference evidence="2 3" key="1">
    <citation type="submission" date="2019-01" db="EMBL/GenBank/DDBJ databases">
        <title>Genome sequencing of the rare red list fungi Fomitopsis rosea.</title>
        <authorList>
            <person name="Buettner E."/>
            <person name="Kellner H."/>
        </authorList>
    </citation>
    <scope>NUCLEOTIDE SEQUENCE [LARGE SCALE GENOMIC DNA]</scope>
    <source>
        <strain evidence="2 3">DSM 105464</strain>
    </source>
</reference>
<comment type="caution">
    <text evidence="2">The sequence shown here is derived from an EMBL/GenBank/DDBJ whole genome shotgun (WGS) entry which is preliminary data.</text>
</comment>
<organism evidence="2 3">
    <name type="scientific">Rhodofomes roseus</name>
    <dbReference type="NCBI Taxonomy" id="34475"/>
    <lineage>
        <taxon>Eukaryota</taxon>
        <taxon>Fungi</taxon>
        <taxon>Dikarya</taxon>
        <taxon>Basidiomycota</taxon>
        <taxon>Agaricomycotina</taxon>
        <taxon>Agaricomycetes</taxon>
        <taxon>Polyporales</taxon>
        <taxon>Rhodofomes</taxon>
    </lineage>
</organism>